<evidence type="ECO:0000256" key="2">
    <source>
        <dbReference type="ARBA" id="ARBA00023125"/>
    </source>
</evidence>
<sequence length="253" mass="28288">MCVTLSARHAMHAASCLLCECGGYIRPPVAARQRTRMVQNTMATPLMAVSRSDLLRTIMREHRDGLVSYAEKMLGDHGLAEDIVQETIIRAWRNIDHLLGMEGSVRGWLFAVTRHLVIDWVRKPHAHREVIGVTNNDPVSGADSTEAVHDALVAKPLLYRLSPEHRAVLMRATLVPRFKKTVGRGPYEYLTQWRIELAAERLRQGRDTVASIALSVGYGSDSALSTAFKRVMGTSPRAYRQHRPWSAQAVDVS</sequence>
<dbReference type="PROSITE" id="PS00041">
    <property type="entry name" value="HTH_ARAC_FAMILY_1"/>
    <property type="match status" value="1"/>
</dbReference>
<dbReference type="EMBL" id="JAHLEM010000173">
    <property type="protein sequence ID" value="MBU3865726.1"/>
    <property type="molecule type" value="Genomic_DNA"/>
</dbReference>
<dbReference type="PANTHER" id="PTHR46796:SF13">
    <property type="entry name" value="HTH-TYPE TRANSCRIPTIONAL ACTIVATOR RHAS"/>
    <property type="match status" value="1"/>
</dbReference>
<name>A0ABS6CFY0_9ACTN</name>
<evidence type="ECO:0000256" key="1">
    <source>
        <dbReference type="ARBA" id="ARBA00023015"/>
    </source>
</evidence>
<proteinExistence type="predicted"/>
<dbReference type="PANTHER" id="PTHR46796">
    <property type="entry name" value="HTH-TYPE TRANSCRIPTIONAL ACTIVATOR RHAS-RELATED"/>
    <property type="match status" value="1"/>
</dbReference>
<keyword evidence="2" id="KW-0238">DNA-binding</keyword>
<evidence type="ECO:0000256" key="3">
    <source>
        <dbReference type="ARBA" id="ARBA00023163"/>
    </source>
</evidence>
<keyword evidence="3" id="KW-0804">Transcription</keyword>
<dbReference type="InterPro" id="IPR018062">
    <property type="entry name" value="HTH_AraC-typ_CS"/>
</dbReference>
<reference evidence="5 6" key="1">
    <citation type="submission" date="2021-06" db="EMBL/GenBank/DDBJ databases">
        <authorList>
            <person name="Pan X."/>
        </authorList>
    </citation>
    <scope>NUCLEOTIDE SEQUENCE [LARGE SCALE GENOMIC DNA]</scope>
    <source>
        <strain evidence="5 6">4503</strain>
    </source>
</reference>
<keyword evidence="1" id="KW-0805">Transcription regulation</keyword>
<dbReference type="Pfam" id="PF04542">
    <property type="entry name" value="Sigma70_r2"/>
    <property type="match status" value="1"/>
</dbReference>
<dbReference type="InterPro" id="IPR007627">
    <property type="entry name" value="RNA_pol_sigma70_r2"/>
</dbReference>
<dbReference type="InterPro" id="IPR050204">
    <property type="entry name" value="AraC_XylS_family_regulators"/>
</dbReference>
<dbReference type="SMART" id="SM00342">
    <property type="entry name" value="HTH_ARAC"/>
    <property type="match status" value="1"/>
</dbReference>
<evidence type="ECO:0000313" key="6">
    <source>
        <dbReference type="Proteomes" id="UP000720508"/>
    </source>
</evidence>
<protein>
    <submittedName>
        <fullName evidence="5">Helix-turn-helix domain-containing protein</fullName>
    </submittedName>
</protein>
<gene>
    <name evidence="5" type="ORF">KN815_17075</name>
</gene>
<evidence type="ECO:0000259" key="4">
    <source>
        <dbReference type="PROSITE" id="PS01124"/>
    </source>
</evidence>
<dbReference type="InterPro" id="IPR018060">
    <property type="entry name" value="HTH_AraC"/>
</dbReference>
<evidence type="ECO:0000313" key="5">
    <source>
        <dbReference type="EMBL" id="MBU3865726.1"/>
    </source>
</evidence>
<feature type="domain" description="HTH araC/xylS-type" evidence="4">
    <location>
        <begin position="173"/>
        <end position="242"/>
    </location>
</feature>
<dbReference type="PROSITE" id="PS01124">
    <property type="entry name" value="HTH_ARAC_FAMILY_2"/>
    <property type="match status" value="1"/>
</dbReference>
<dbReference type="Pfam" id="PF12833">
    <property type="entry name" value="HTH_18"/>
    <property type="match status" value="1"/>
</dbReference>
<comment type="caution">
    <text evidence="5">The sequence shown here is derived from an EMBL/GenBank/DDBJ whole genome shotgun (WGS) entry which is preliminary data.</text>
</comment>
<dbReference type="Proteomes" id="UP000720508">
    <property type="component" value="Unassembled WGS sequence"/>
</dbReference>
<organism evidence="5 6">
    <name type="scientific">Streptomyces niphimycinicus</name>
    <dbReference type="NCBI Taxonomy" id="2842201"/>
    <lineage>
        <taxon>Bacteria</taxon>
        <taxon>Bacillati</taxon>
        <taxon>Actinomycetota</taxon>
        <taxon>Actinomycetes</taxon>
        <taxon>Kitasatosporales</taxon>
        <taxon>Streptomycetaceae</taxon>
        <taxon>Streptomyces</taxon>
    </lineage>
</organism>
<keyword evidence="6" id="KW-1185">Reference proteome</keyword>
<accession>A0ABS6CFY0</accession>